<accession>A0A2U1KB00</accession>
<sequence>MIYIWNPSLSALSPLPPSRIHSSFDNKHLRFGFDPKTDDYKAVKVISFQLPNRRDWLQVAVFSMRKCLWKLITERFPSHISICSNQDELYFVKSFKYMARQGPRQKLGTKIVHYIDSLVGVAPSNSASAVTTSVDFKSENND</sequence>
<keyword evidence="2" id="KW-1185">Reference proteome</keyword>
<dbReference type="EMBL" id="PKPP01024539">
    <property type="protein sequence ID" value="PWA33942.1"/>
    <property type="molecule type" value="Genomic_DNA"/>
</dbReference>
<comment type="caution">
    <text evidence="1">The sequence shown here is derived from an EMBL/GenBank/DDBJ whole genome shotgun (WGS) entry which is preliminary data.</text>
</comment>
<reference evidence="1 2" key="1">
    <citation type="journal article" date="2018" name="Mol. Plant">
        <title>The genome of Artemisia annua provides insight into the evolution of Asteraceae family and artemisinin biosynthesis.</title>
        <authorList>
            <person name="Shen Q."/>
            <person name="Zhang L."/>
            <person name="Liao Z."/>
            <person name="Wang S."/>
            <person name="Yan T."/>
            <person name="Shi P."/>
            <person name="Liu M."/>
            <person name="Fu X."/>
            <person name="Pan Q."/>
            <person name="Wang Y."/>
            <person name="Lv Z."/>
            <person name="Lu X."/>
            <person name="Zhang F."/>
            <person name="Jiang W."/>
            <person name="Ma Y."/>
            <person name="Chen M."/>
            <person name="Hao X."/>
            <person name="Li L."/>
            <person name="Tang Y."/>
            <person name="Lv G."/>
            <person name="Zhou Y."/>
            <person name="Sun X."/>
            <person name="Brodelius P.E."/>
            <person name="Rose J.K.C."/>
            <person name="Tang K."/>
        </authorList>
    </citation>
    <scope>NUCLEOTIDE SEQUENCE [LARGE SCALE GENOMIC DNA]</scope>
    <source>
        <strain evidence="2">cv. Huhao1</strain>
        <tissue evidence="1">Leaf</tissue>
    </source>
</reference>
<dbReference type="AlphaFoldDB" id="A0A2U1KB00"/>
<evidence type="ECO:0000313" key="1">
    <source>
        <dbReference type="EMBL" id="PWA33942.1"/>
    </source>
</evidence>
<dbReference type="Proteomes" id="UP000245207">
    <property type="component" value="Unassembled WGS sequence"/>
</dbReference>
<dbReference type="OrthoDB" id="1733701at2759"/>
<organism evidence="1 2">
    <name type="scientific">Artemisia annua</name>
    <name type="common">Sweet wormwood</name>
    <dbReference type="NCBI Taxonomy" id="35608"/>
    <lineage>
        <taxon>Eukaryota</taxon>
        <taxon>Viridiplantae</taxon>
        <taxon>Streptophyta</taxon>
        <taxon>Embryophyta</taxon>
        <taxon>Tracheophyta</taxon>
        <taxon>Spermatophyta</taxon>
        <taxon>Magnoliopsida</taxon>
        <taxon>eudicotyledons</taxon>
        <taxon>Gunneridae</taxon>
        <taxon>Pentapetalae</taxon>
        <taxon>asterids</taxon>
        <taxon>campanulids</taxon>
        <taxon>Asterales</taxon>
        <taxon>Asteraceae</taxon>
        <taxon>Asteroideae</taxon>
        <taxon>Anthemideae</taxon>
        <taxon>Artemisiinae</taxon>
        <taxon>Artemisia</taxon>
    </lineage>
</organism>
<protein>
    <submittedName>
        <fullName evidence="1">F-box domain-containing protein</fullName>
    </submittedName>
</protein>
<name>A0A2U1KB00_ARTAN</name>
<gene>
    <name evidence="1" type="ORF">CTI12_AA623830</name>
</gene>
<proteinExistence type="predicted"/>
<evidence type="ECO:0000313" key="2">
    <source>
        <dbReference type="Proteomes" id="UP000245207"/>
    </source>
</evidence>